<dbReference type="GO" id="GO:0020037">
    <property type="term" value="F:heme binding"/>
    <property type="evidence" value="ECO:0007669"/>
    <property type="project" value="TreeGrafter"/>
</dbReference>
<proteinExistence type="predicted"/>
<keyword evidence="6" id="KW-0479">Metal-binding</keyword>
<feature type="transmembrane region" description="Helical" evidence="11">
    <location>
        <begin position="158"/>
        <end position="182"/>
    </location>
</feature>
<feature type="transmembrane region" description="Helical" evidence="11">
    <location>
        <begin position="194"/>
        <end position="213"/>
    </location>
</feature>
<dbReference type="AlphaFoldDB" id="A0AA88RE78"/>
<dbReference type="PANTHER" id="PTHR15422:SF24">
    <property type="entry name" value="DOMON RELATED DOMAIN-CONTAINING PROTEIN"/>
    <property type="match status" value="1"/>
</dbReference>
<keyword evidence="5 11" id="KW-0812">Transmembrane</keyword>
<gene>
    <name evidence="14" type="ORF">RJ640_024425</name>
</gene>
<dbReference type="InterPro" id="IPR045150">
    <property type="entry name" value="CYB561D1/2"/>
</dbReference>
<comment type="cofactor">
    <cofactor evidence="1">
        <name>heme b</name>
        <dbReference type="ChEBI" id="CHEBI:60344"/>
    </cofactor>
</comment>
<dbReference type="CDD" id="cd08760">
    <property type="entry name" value="Cyt_b561_FRRS1_like"/>
    <property type="match status" value="1"/>
</dbReference>
<feature type="signal peptide" evidence="12">
    <location>
        <begin position="1"/>
        <end position="29"/>
    </location>
</feature>
<evidence type="ECO:0000259" key="13">
    <source>
        <dbReference type="PROSITE" id="PS50939"/>
    </source>
</evidence>
<dbReference type="GO" id="GO:0016020">
    <property type="term" value="C:membrane"/>
    <property type="evidence" value="ECO:0007669"/>
    <property type="project" value="UniProtKB-SubCell"/>
</dbReference>
<dbReference type="PANTHER" id="PTHR15422">
    <property type="entry name" value="OS05G0565100 PROTEIN"/>
    <property type="match status" value="1"/>
</dbReference>
<feature type="domain" description="Cytochrome b561" evidence="13">
    <location>
        <begin position="4"/>
        <end position="221"/>
    </location>
</feature>
<dbReference type="PROSITE" id="PS50939">
    <property type="entry name" value="CYTOCHROME_B561"/>
    <property type="match status" value="1"/>
</dbReference>
<dbReference type="EMBL" id="JAVXUO010000936">
    <property type="protein sequence ID" value="KAK2987798.1"/>
    <property type="molecule type" value="Genomic_DNA"/>
</dbReference>
<keyword evidence="10 11" id="KW-0472">Membrane</keyword>
<dbReference type="Pfam" id="PF03188">
    <property type="entry name" value="Cytochrom_B561"/>
    <property type="match status" value="1"/>
</dbReference>
<sequence length="276" mass="30858">MHMLQRLELSTVLAVLSLVNLLLSVGCSSHEQNQGASHKAIKENVNKVSPPISDIVLHGILSWASMGFLMPVGIVVIRMLNKEDCGQRKLRLLIYFHAILQMLAVLLATAGGVLSLKSFDNSFNNSHQRIGLALYGAIWVQALIGFRRPKRGSKGRSAWYCCHWILGTLVSLLGIFNIYTGLKAYQKRTARSAGLWNFLFTAEVSLLAFFYLFQDKWEYFQKQGVVSGTDPSAPSNQVLPQRDNQKEVLVEPGRKSNSLGNYFAKTNALRKLFQLT</sequence>
<dbReference type="InterPro" id="IPR006593">
    <property type="entry name" value="Cyt_b561/ferric_Rdtase_TM"/>
</dbReference>
<evidence type="ECO:0000256" key="10">
    <source>
        <dbReference type="ARBA" id="ARBA00023136"/>
    </source>
</evidence>
<name>A0AA88RE78_9ASTE</name>
<evidence type="ECO:0000313" key="15">
    <source>
        <dbReference type="Proteomes" id="UP001187471"/>
    </source>
</evidence>
<dbReference type="SMART" id="SM00665">
    <property type="entry name" value="B561"/>
    <property type="match status" value="1"/>
</dbReference>
<evidence type="ECO:0000256" key="1">
    <source>
        <dbReference type="ARBA" id="ARBA00001970"/>
    </source>
</evidence>
<evidence type="ECO:0000256" key="11">
    <source>
        <dbReference type="SAM" id="Phobius"/>
    </source>
</evidence>
<evidence type="ECO:0000256" key="12">
    <source>
        <dbReference type="SAM" id="SignalP"/>
    </source>
</evidence>
<organism evidence="14 15">
    <name type="scientific">Escallonia rubra</name>
    <dbReference type="NCBI Taxonomy" id="112253"/>
    <lineage>
        <taxon>Eukaryota</taxon>
        <taxon>Viridiplantae</taxon>
        <taxon>Streptophyta</taxon>
        <taxon>Embryophyta</taxon>
        <taxon>Tracheophyta</taxon>
        <taxon>Spermatophyta</taxon>
        <taxon>Magnoliopsida</taxon>
        <taxon>eudicotyledons</taxon>
        <taxon>Gunneridae</taxon>
        <taxon>Pentapetalae</taxon>
        <taxon>asterids</taxon>
        <taxon>campanulids</taxon>
        <taxon>Escalloniales</taxon>
        <taxon>Escalloniaceae</taxon>
        <taxon>Escallonia</taxon>
    </lineage>
</organism>
<feature type="transmembrane region" description="Helical" evidence="11">
    <location>
        <begin position="55"/>
        <end position="80"/>
    </location>
</feature>
<evidence type="ECO:0000256" key="8">
    <source>
        <dbReference type="ARBA" id="ARBA00022989"/>
    </source>
</evidence>
<dbReference type="Gene3D" id="1.20.120.1770">
    <property type="match status" value="1"/>
</dbReference>
<dbReference type="GO" id="GO:0140575">
    <property type="term" value="F:transmembrane monodehydroascorbate reductase activity"/>
    <property type="evidence" value="ECO:0007669"/>
    <property type="project" value="InterPro"/>
</dbReference>
<reference evidence="14" key="1">
    <citation type="submission" date="2022-12" db="EMBL/GenBank/DDBJ databases">
        <title>Draft genome assemblies for two species of Escallonia (Escalloniales).</title>
        <authorList>
            <person name="Chanderbali A."/>
            <person name="Dervinis C."/>
            <person name="Anghel I."/>
            <person name="Soltis D."/>
            <person name="Soltis P."/>
            <person name="Zapata F."/>
        </authorList>
    </citation>
    <scope>NUCLEOTIDE SEQUENCE</scope>
    <source>
        <strain evidence="14">UCBG92.1500</strain>
        <tissue evidence="14">Leaf</tissue>
    </source>
</reference>
<keyword evidence="4" id="KW-0349">Heme</keyword>
<keyword evidence="9" id="KW-0408">Iron</keyword>
<keyword evidence="7" id="KW-0249">Electron transport</keyword>
<evidence type="ECO:0000256" key="5">
    <source>
        <dbReference type="ARBA" id="ARBA00022692"/>
    </source>
</evidence>
<dbReference type="GO" id="GO:0046872">
    <property type="term" value="F:metal ion binding"/>
    <property type="evidence" value="ECO:0007669"/>
    <property type="project" value="UniProtKB-KW"/>
</dbReference>
<evidence type="ECO:0000256" key="9">
    <source>
        <dbReference type="ARBA" id="ARBA00023004"/>
    </source>
</evidence>
<comment type="subcellular location">
    <subcellularLocation>
        <location evidence="2">Membrane</location>
        <topology evidence="2">Multi-pass membrane protein</topology>
    </subcellularLocation>
</comment>
<keyword evidence="3" id="KW-0813">Transport</keyword>
<feature type="chain" id="PRO_5041676381" description="Cytochrome b561 domain-containing protein" evidence="12">
    <location>
        <begin position="30"/>
        <end position="276"/>
    </location>
</feature>
<accession>A0AA88RE78</accession>
<dbReference type="Proteomes" id="UP001187471">
    <property type="component" value="Unassembled WGS sequence"/>
</dbReference>
<feature type="transmembrane region" description="Helical" evidence="11">
    <location>
        <begin position="92"/>
        <end position="116"/>
    </location>
</feature>
<keyword evidence="8 11" id="KW-1133">Transmembrane helix</keyword>
<evidence type="ECO:0000313" key="14">
    <source>
        <dbReference type="EMBL" id="KAK2987798.1"/>
    </source>
</evidence>
<comment type="caution">
    <text evidence="14">The sequence shown here is derived from an EMBL/GenBank/DDBJ whole genome shotgun (WGS) entry which is preliminary data.</text>
</comment>
<evidence type="ECO:0000256" key="3">
    <source>
        <dbReference type="ARBA" id="ARBA00022448"/>
    </source>
</evidence>
<evidence type="ECO:0000256" key="7">
    <source>
        <dbReference type="ARBA" id="ARBA00022982"/>
    </source>
</evidence>
<keyword evidence="12" id="KW-0732">Signal</keyword>
<dbReference type="PROSITE" id="PS51257">
    <property type="entry name" value="PROKAR_LIPOPROTEIN"/>
    <property type="match status" value="1"/>
</dbReference>
<evidence type="ECO:0000256" key="2">
    <source>
        <dbReference type="ARBA" id="ARBA00004141"/>
    </source>
</evidence>
<keyword evidence="15" id="KW-1185">Reference proteome</keyword>
<feature type="transmembrane region" description="Helical" evidence="11">
    <location>
        <begin position="128"/>
        <end position="146"/>
    </location>
</feature>
<protein>
    <recommendedName>
        <fullName evidence="13">Cytochrome b561 domain-containing protein</fullName>
    </recommendedName>
</protein>
<evidence type="ECO:0000256" key="4">
    <source>
        <dbReference type="ARBA" id="ARBA00022617"/>
    </source>
</evidence>
<evidence type="ECO:0000256" key="6">
    <source>
        <dbReference type="ARBA" id="ARBA00022723"/>
    </source>
</evidence>